<reference evidence="1 2" key="1">
    <citation type="submission" date="2020-08" db="EMBL/GenBank/DDBJ databases">
        <title>Genomic Encyclopedia of Type Strains, Phase IV (KMG-IV): sequencing the most valuable type-strain genomes for metagenomic binning, comparative biology and taxonomic classification.</title>
        <authorList>
            <person name="Goeker M."/>
        </authorList>
    </citation>
    <scope>NUCLEOTIDE SEQUENCE [LARGE SCALE GENOMIC DNA]</scope>
    <source>
        <strain evidence="1 2">DSM 102238</strain>
    </source>
</reference>
<protein>
    <submittedName>
        <fullName evidence="1">Uncharacterized protein</fullName>
    </submittedName>
</protein>
<evidence type="ECO:0000313" key="1">
    <source>
        <dbReference type="EMBL" id="MBB4000908.1"/>
    </source>
</evidence>
<dbReference type="AlphaFoldDB" id="A0A7W6H967"/>
<accession>A0A7W6H967</accession>
<comment type="caution">
    <text evidence="1">The sequence shown here is derived from an EMBL/GenBank/DDBJ whole genome shotgun (WGS) entry which is preliminary data.</text>
</comment>
<dbReference type="RefSeq" id="WP_183203000.1">
    <property type="nucleotide sequence ID" value="NZ_JACIEK010000038.1"/>
</dbReference>
<sequence length="145" mass="17187">MPIKPEMRGFYPIDWPQLSDSIRFRRAKGRCEQCGRPHKQLVCQLADGRWYDDEAKRWRDDKGRAVRTNLPNPFNLPSEIKARFTYVVLACAHLDQDISNNAPTNLRALCQRCHLIHDRPHHRLSRWLTWRSTKAMGDLFTGRYR</sequence>
<dbReference type="EMBL" id="JACIEK010000038">
    <property type="protein sequence ID" value="MBB4000908.1"/>
    <property type="molecule type" value="Genomic_DNA"/>
</dbReference>
<gene>
    <name evidence="1" type="ORF">GGR04_004789</name>
</gene>
<name>A0A7W6H967_9HYPH</name>
<evidence type="ECO:0000313" key="2">
    <source>
        <dbReference type="Proteomes" id="UP000542776"/>
    </source>
</evidence>
<keyword evidence="2" id="KW-1185">Reference proteome</keyword>
<dbReference type="Proteomes" id="UP000542776">
    <property type="component" value="Unassembled WGS sequence"/>
</dbReference>
<organism evidence="1 2">
    <name type="scientific">Aureimonas pseudogalii</name>
    <dbReference type="NCBI Taxonomy" id="1744844"/>
    <lineage>
        <taxon>Bacteria</taxon>
        <taxon>Pseudomonadati</taxon>
        <taxon>Pseudomonadota</taxon>
        <taxon>Alphaproteobacteria</taxon>
        <taxon>Hyphomicrobiales</taxon>
        <taxon>Aurantimonadaceae</taxon>
        <taxon>Aureimonas</taxon>
    </lineage>
</organism>
<proteinExistence type="predicted"/>